<feature type="transmembrane region" description="Helical" evidence="6">
    <location>
        <begin position="288"/>
        <end position="306"/>
    </location>
</feature>
<gene>
    <name evidence="8" type="ORF">BCV70DRAFT_197221</name>
</gene>
<keyword evidence="3 6" id="KW-1133">Transmembrane helix</keyword>
<dbReference type="Proteomes" id="UP000246740">
    <property type="component" value="Unassembled WGS sequence"/>
</dbReference>
<feature type="transmembrane region" description="Helical" evidence="6">
    <location>
        <begin position="162"/>
        <end position="181"/>
    </location>
</feature>
<dbReference type="Pfam" id="PF03124">
    <property type="entry name" value="EXS"/>
    <property type="match status" value="1"/>
</dbReference>
<proteinExistence type="predicted"/>
<dbReference type="PROSITE" id="PS51380">
    <property type="entry name" value="EXS"/>
    <property type="match status" value="1"/>
</dbReference>
<dbReference type="OrthoDB" id="2159384at2759"/>
<dbReference type="AlphaFoldDB" id="A0A317Y0A9"/>
<dbReference type="GO" id="GO:0016020">
    <property type="term" value="C:membrane"/>
    <property type="evidence" value="ECO:0007669"/>
    <property type="project" value="UniProtKB-SubCell"/>
</dbReference>
<organism evidence="8 9">
    <name type="scientific">Testicularia cyperi</name>
    <dbReference type="NCBI Taxonomy" id="1882483"/>
    <lineage>
        <taxon>Eukaryota</taxon>
        <taxon>Fungi</taxon>
        <taxon>Dikarya</taxon>
        <taxon>Basidiomycota</taxon>
        <taxon>Ustilaginomycotina</taxon>
        <taxon>Ustilaginomycetes</taxon>
        <taxon>Ustilaginales</taxon>
        <taxon>Anthracoideaceae</taxon>
        <taxon>Testicularia</taxon>
    </lineage>
</organism>
<dbReference type="InParanoid" id="A0A317Y0A9"/>
<evidence type="ECO:0000256" key="6">
    <source>
        <dbReference type="SAM" id="Phobius"/>
    </source>
</evidence>
<accession>A0A317Y0A9</accession>
<reference evidence="8 9" key="1">
    <citation type="journal article" date="2018" name="Mol. Biol. Evol.">
        <title>Broad Genomic Sampling Reveals a Smut Pathogenic Ancestry of the Fungal Clade Ustilaginomycotina.</title>
        <authorList>
            <person name="Kijpornyongpan T."/>
            <person name="Mondo S.J."/>
            <person name="Barry K."/>
            <person name="Sandor L."/>
            <person name="Lee J."/>
            <person name="Lipzen A."/>
            <person name="Pangilinan J."/>
            <person name="LaButti K."/>
            <person name="Hainaut M."/>
            <person name="Henrissat B."/>
            <person name="Grigoriev I.V."/>
            <person name="Spatafora J.W."/>
            <person name="Aime M.C."/>
        </authorList>
    </citation>
    <scope>NUCLEOTIDE SEQUENCE [LARGE SCALE GENOMIC DNA]</scope>
    <source>
        <strain evidence="8 9">MCA 3645</strain>
    </source>
</reference>
<dbReference type="EMBL" id="KZ819188">
    <property type="protein sequence ID" value="PWZ02981.1"/>
    <property type="molecule type" value="Genomic_DNA"/>
</dbReference>
<comment type="subcellular location">
    <subcellularLocation>
        <location evidence="1">Membrane</location>
        <topology evidence="1">Multi-pass membrane protein</topology>
    </subcellularLocation>
</comment>
<feature type="compositionally biased region" description="Low complexity" evidence="5">
    <location>
        <begin position="427"/>
        <end position="441"/>
    </location>
</feature>
<evidence type="ECO:0000256" key="4">
    <source>
        <dbReference type="ARBA" id="ARBA00023136"/>
    </source>
</evidence>
<sequence>MSDTRPGDDPLYDRELWSFSAWFPPPYRVLMLASLGLILFSINVLVLHRKGIDLFALFRADAAEKKRLQPAHYHRIALEDELHHTATSSSSDGILPTAHASAPTSPHLGGTQSRTTSGLTTRPLFVFGLFQLTWSVLGWFSYRFYVDRMEGDPRGRHAQALQGFAVSGAFLALLWPGNLFFKSMRKAFGRSVLLILSPSLSQTVTFSDVILADIFTSFARVFGDVWLTACFLLPRKEHHTWWNGKGSAFVPILISLPYLIRFRQCISEYRTSMSTDKGRKSKKPLWNAAKYASAFPVIWLSAWYEADKKPHGPQIEIFTRYTLWILSVFVNSLFSFWWDVSNDWGLSILQPSNFSSTSAFAESAGSLHRRGVSYMPLPSGGDMPPFPQNGFAAVAEKASAHLNAVSGGLASSSSSTNSQLFVPHPRASNSSSSSSSSVGSSASGSVINGSAVAPGAQLQAPHQTHTRTLSTVERILRPAPSLLFPIFFYQLAIVLDLLLRFFWSLKLSSHLHHLMQWQGGLFVMELLEIFRRWVWVFFRVEWEIVKRRELARTHVAID</sequence>
<dbReference type="PANTHER" id="PTHR10783:SF46">
    <property type="entry name" value="PROTEIN ERD1 HOMOLOG 2"/>
    <property type="match status" value="1"/>
</dbReference>
<feature type="transmembrane region" description="Helical" evidence="6">
    <location>
        <begin position="482"/>
        <end position="503"/>
    </location>
</feature>
<feature type="domain" description="EXS" evidence="7">
    <location>
        <begin position="241"/>
        <end position="558"/>
    </location>
</feature>
<evidence type="ECO:0000313" key="8">
    <source>
        <dbReference type="EMBL" id="PWZ02981.1"/>
    </source>
</evidence>
<evidence type="ECO:0000259" key="7">
    <source>
        <dbReference type="PROSITE" id="PS51380"/>
    </source>
</evidence>
<name>A0A317Y0A9_9BASI</name>
<feature type="transmembrane region" description="Helical" evidence="6">
    <location>
        <begin position="124"/>
        <end position="142"/>
    </location>
</feature>
<evidence type="ECO:0000256" key="2">
    <source>
        <dbReference type="ARBA" id="ARBA00022692"/>
    </source>
</evidence>
<evidence type="ECO:0000256" key="1">
    <source>
        <dbReference type="ARBA" id="ARBA00004141"/>
    </source>
</evidence>
<protein>
    <submittedName>
        <fullName evidence="8">EXS-domain-containing protein</fullName>
    </submittedName>
</protein>
<feature type="transmembrane region" description="Helical" evidence="6">
    <location>
        <begin position="27"/>
        <end position="47"/>
    </location>
</feature>
<feature type="region of interest" description="Disordered" evidence="5">
    <location>
        <begin position="87"/>
        <end position="116"/>
    </location>
</feature>
<evidence type="ECO:0000256" key="3">
    <source>
        <dbReference type="ARBA" id="ARBA00022989"/>
    </source>
</evidence>
<feature type="transmembrane region" description="Helical" evidence="6">
    <location>
        <begin position="318"/>
        <end position="338"/>
    </location>
</feature>
<dbReference type="InterPro" id="IPR004342">
    <property type="entry name" value="EXS_C"/>
</dbReference>
<feature type="region of interest" description="Disordered" evidence="5">
    <location>
        <begin position="416"/>
        <end position="441"/>
    </location>
</feature>
<evidence type="ECO:0000256" key="5">
    <source>
        <dbReference type="SAM" id="MobiDB-lite"/>
    </source>
</evidence>
<keyword evidence="4 6" id="KW-0472">Membrane</keyword>
<keyword evidence="9" id="KW-1185">Reference proteome</keyword>
<dbReference type="STRING" id="1882483.A0A317Y0A9"/>
<evidence type="ECO:0000313" key="9">
    <source>
        <dbReference type="Proteomes" id="UP000246740"/>
    </source>
</evidence>
<dbReference type="FunCoup" id="A0A317Y0A9">
    <property type="interactions" value="195"/>
</dbReference>
<dbReference type="PANTHER" id="PTHR10783">
    <property type="entry name" value="XENOTROPIC AND POLYTROPIC RETROVIRUS RECEPTOR 1-RELATED"/>
    <property type="match status" value="1"/>
</dbReference>
<dbReference type="GO" id="GO:0005737">
    <property type="term" value="C:cytoplasm"/>
    <property type="evidence" value="ECO:0007669"/>
    <property type="project" value="TreeGrafter"/>
</dbReference>
<keyword evidence="2 6" id="KW-0812">Transmembrane</keyword>